<proteinExistence type="inferred from homology"/>
<dbReference type="AlphaFoldDB" id="Q4TIR1"/>
<accession>Q4TIR1</accession>
<comment type="similarity">
    <text evidence="1">Belongs to the zygin family.</text>
</comment>
<gene>
    <name evidence="4" type="ORF">GSTENG00037484001</name>
</gene>
<name>Q4TIR1_TETNG</name>
<dbReference type="GO" id="GO:0030424">
    <property type="term" value="C:axon"/>
    <property type="evidence" value="ECO:0007669"/>
    <property type="project" value="TreeGrafter"/>
</dbReference>
<dbReference type="PANTHER" id="PTHR12394:SF4">
    <property type="entry name" value="FASCICULATION AND ELONGATION PROTEIN ZETA-1"/>
    <property type="match status" value="1"/>
</dbReference>
<evidence type="ECO:0000313" key="4">
    <source>
        <dbReference type="EMBL" id="CAF87221.1"/>
    </source>
</evidence>
<dbReference type="GO" id="GO:0005737">
    <property type="term" value="C:cytoplasm"/>
    <property type="evidence" value="ECO:0007669"/>
    <property type="project" value="TreeGrafter"/>
</dbReference>
<dbReference type="PANTHER" id="PTHR12394">
    <property type="entry name" value="ZYGIN"/>
    <property type="match status" value="1"/>
</dbReference>
<dbReference type="OrthoDB" id="7959977at2759"/>
<comment type="caution">
    <text evidence="4">The sequence shown here is derived from an EMBL/GenBank/DDBJ whole genome shotgun (WGS) entry which is preliminary data.</text>
</comment>
<sequence length="76" mass="8699">LQRFSMEGLSNILQSSIRQTFGSTTNEKQYLNTVIPFEKKGSPLSVEDLQMITKILYAMKEDSEKVPVLLTDYILK</sequence>
<dbReference type="EMBL" id="CAAE01001843">
    <property type="protein sequence ID" value="CAF87221.1"/>
    <property type="molecule type" value="Genomic_DNA"/>
</dbReference>
<feature type="non-terminal residue" evidence="4">
    <location>
        <position position="1"/>
    </location>
</feature>
<feature type="non-terminal residue" evidence="4">
    <location>
        <position position="76"/>
    </location>
</feature>
<dbReference type="InterPro" id="IPR011680">
    <property type="entry name" value="FEZ"/>
</dbReference>
<evidence type="ECO:0000256" key="3">
    <source>
        <dbReference type="ARBA" id="ARBA00023054"/>
    </source>
</evidence>
<organism evidence="4">
    <name type="scientific">Tetraodon nigroviridis</name>
    <name type="common">Spotted green pufferfish</name>
    <name type="synonym">Chelonodon nigroviridis</name>
    <dbReference type="NCBI Taxonomy" id="99883"/>
    <lineage>
        <taxon>Eukaryota</taxon>
        <taxon>Metazoa</taxon>
        <taxon>Chordata</taxon>
        <taxon>Craniata</taxon>
        <taxon>Vertebrata</taxon>
        <taxon>Euteleostomi</taxon>
        <taxon>Actinopterygii</taxon>
        <taxon>Neopterygii</taxon>
        <taxon>Teleostei</taxon>
        <taxon>Neoteleostei</taxon>
        <taxon>Acanthomorphata</taxon>
        <taxon>Eupercaria</taxon>
        <taxon>Tetraodontiformes</taxon>
        <taxon>Tetradontoidea</taxon>
        <taxon>Tetraodontidae</taxon>
        <taxon>Tetraodon</taxon>
    </lineage>
</organism>
<keyword evidence="2" id="KW-0597">Phosphoprotein</keyword>
<reference evidence="4" key="2">
    <citation type="submission" date="2004-02" db="EMBL/GenBank/DDBJ databases">
        <authorList>
            <consortium name="Genoscope"/>
            <consortium name="Whitehead Institute Centre for Genome Research"/>
        </authorList>
    </citation>
    <scope>NUCLEOTIDE SEQUENCE</scope>
</reference>
<evidence type="ECO:0000256" key="2">
    <source>
        <dbReference type="ARBA" id="ARBA00022553"/>
    </source>
</evidence>
<dbReference type="KEGG" id="tng:GSTEN00037484G001"/>
<reference evidence="4" key="1">
    <citation type="journal article" date="2004" name="Nature">
        <title>Genome duplication in the teleost fish Tetraodon nigroviridis reveals the early vertebrate proto-karyotype.</title>
        <authorList>
            <person name="Jaillon O."/>
            <person name="Aury J.-M."/>
            <person name="Brunet F."/>
            <person name="Petit J.-L."/>
            <person name="Stange-Thomann N."/>
            <person name="Mauceli E."/>
            <person name="Bouneau L."/>
            <person name="Fischer C."/>
            <person name="Ozouf-Costaz C."/>
            <person name="Bernot A."/>
            <person name="Nicaud S."/>
            <person name="Jaffe D."/>
            <person name="Fisher S."/>
            <person name="Lutfalla G."/>
            <person name="Dossat C."/>
            <person name="Segurens B."/>
            <person name="Dasilva C."/>
            <person name="Salanoubat M."/>
            <person name="Levy M."/>
            <person name="Boudet N."/>
            <person name="Castellano S."/>
            <person name="Anthouard V."/>
            <person name="Jubin C."/>
            <person name="Castelli V."/>
            <person name="Katinka M."/>
            <person name="Vacherie B."/>
            <person name="Biemont C."/>
            <person name="Skalli Z."/>
            <person name="Cattolico L."/>
            <person name="Poulain J."/>
            <person name="De Berardinis V."/>
            <person name="Cruaud C."/>
            <person name="Duprat S."/>
            <person name="Brottier P."/>
            <person name="Coutanceau J.-P."/>
            <person name="Gouzy J."/>
            <person name="Parra G."/>
            <person name="Lardier G."/>
            <person name="Chapple C."/>
            <person name="McKernan K.J."/>
            <person name="McEwan P."/>
            <person name="Bosak S."/>
            <person name="Kellis M."/>
            <person name="Volff J.-N."/>
            <person name="Guigo R."/>
            <person name="Zody M.C."/>
            <person name="Mesirov J."/>
            <person name="Lindblad-Toh K."/>
            <person name="Birren B."/>
            <person name="Nusbaum C."/>
            <person name="Kahn D."/>
            <person name="Robinson-Rechavi M."/>
            <person name="Laudet V."/>
            <person name="Schachter V."/>
            <person name="Quetier F."/>
            <person name="Saurin W."/>
            <person name="Scarpelli C."/>
            <person name="Wincker P."/>
            <person name="Lander E.S."/>
            <person name="Weissenbach J."/>
            <person name="Roest Crollius H."/>
        </authorList>
    </citation>
    <scope>NUCLEOTIDE SEQUENCE [LARGE SCALE GENOMIC DNA]</scope>
</reference>
<evidence type="ECO:0000256" key="1">
    <source>
        <dbReference type="ARBA" id="ARBA00006788"/>
    </source>
</evidence>
<keyword evidence="3" id="KW-0175">Coiled coil</keyword>
<protein>
    <submittedName>
        <fullName evidence="4">(spotted green pufferfish) hypothetical protein</fullName>
    </submittedName>
</protein>